<evidence type="ECO:0000256" key="1">
    <source>
        <dbReference type="SAM" id="MobiDB-lite"/>
    </source>
</evidence>
<dbReference type="Proteomes" id="UP001417504">
    <property type="component" value="Unassembled WGS sequence"/>
</dbReference>
<protein>
    <submittedName>
        <fullName evidence="2">Uncharacterized protein</fullName>
    </submittedName>
</protein>
<gene>
    <name evidence="2" type="ORF">Sjap_021663</name>
</gene>
<evidence type="ECO:0000313" key="3">
    <source>
        <dbReference type="Proteomes" id="UP001417504"/>
    </source>
</evidence>
<proteinExistence type="predicted"/>
<evidence type="ECO:0000313" key="2">
    <source>
        <dbReference type="EMBL" id="KAK9096166.1"/>
    </source>
</evidence>
<feature type="compositionally biased region" description="Low complexity" evidence="1">
    <location>
        <begin position="316"/>
        <end position="329"/>
    </location>
</feature>
<keyword evidence="3" id="KW-1185">Reference proteome</keyword>
<feature type="region of interest" description="Disordered" evidence="1">
    <location>
        <begin position="296"/>
        <end position="329"/>
    </location>
</feature>
<sequence length="329" mass="35961">MKRDNTFEKTWTTARMFVDPVARLEHTRIRTVRDRASECPRISLVVVSKDGDGSLLRHVASSPSSSPLVTSAPPSSPLLRHRSLLRRRLCYTPPSSQPLRSTPPSLPLLHHRRLCSTIIVSVLVRSTIVTSAPVRSAIVTSASLCSTIDVASALARALRSCSALSLSPSLLWSAPFIAISKELGRDCTGLELYLHVHKKKHDGQTFIDARSERVNTVIQRMLEEMSQSAEEAGEDSHVDETDLYYKVVGVDHKGRVYRLGSMERRYNDPGASSSQGSSTRTLLLFSLMYYSIGDGHPGVSSSQPPPPPSCPSHQETPTPATAVPTPALC</sequence>
<dbReference type="Pfam" id="PF03004">
    <property type="entry name" value="Transposase_24"/>
    <property type="match status" value="1"/>
</dbReference>
<comment type="caution">
    <text evidence="2">The sequence shown here is derived from an EMBL/GenBank/DDBJ whole genome shotgun (WGS) entry which is preliminary data.</text>
</comment>
<name>A0AAP0HTP4_9MAGN</name>
<accession>A0AAP0HTP4</accession>
<dbReference type="AlphaFoldDB" id="A0AAP0HTP4"/>
<dbReference type="InterPro" id="IPR004252">
    <property type="entry name" value="Probable_transposase_24"/>
</dbReference>
<dbReference type="EMBL" id="JBBNAE010000009">
    <property type="protein sequence ID" value="KAK9096166.1"/>
    <property type="molecule type" value="Genomic_DNA"/>
</dbReference>
<reference evidence="2 3" key="1">
    <citation type="submission" date="2024-01" db="EMBL/GenBank/DDBJ databases">
        <title>Genome assemblies of Stephania.</title>
        <authorList>
            <person name="Yang L."/>
        </authorList>
    </citation>
    <scope>NUCLEOTIDE SEQUENCE [LARGE SCALE GENOMIC DNA]</scope>
    <source>
        <strain evidence="2">QJT</strain>
        <tissue evidence="2">Leaf</tissue>
    </source>
</reference>
<organism evidence="2 3">
    <name type="scientific">Stephania japonica</name>
    <dbReference type="NCBI Taxonomy" id="461633"/>
    <lineage>
        <taxon>Eukaryota</taxon>
        <taxon>Viridiplantae</taxon>
        <taxon>Streptophyta</taxon>
        <taxon>Embryophyta</taxon>
        <taxon>Tracheophyta</taxon>
        <taxon>Spermatophyta</taxon>
        <taxon>Magnoliopsida</taxon>
        <taxon>Ranunculales</taxon>
        <taxon>Menispermaceae</taxon>
        <taxon>Menispermoideae</taxon>
        <taxon>Cissampelideae</taxon>
        <taxon>Stephania</taxon>
    </lineage>
</organism>